<reference evidence="2" key="1">
    <citation type="journal article" date="2020" name="Nature">
        <title>Giant virus diversity and host interactions through global metagenomics.</title>
        <authorList>
            <person name="Schulz F."/>
            <person name="Roux S."/>
            <person name="Paez-Espino D."/>
            <person name="Jungbluth S."/>
            <person name="Walsh D.A."/>
            <person name="Denef V.J."/>
            <person name="McMahon K.D."/>
            <person name="Konstantinidis K.T."/>
            <person name="Eloe-Fadrosh E.A."/>
            <person name="Kyrpides N.C."/>
            <person name="Woyke T."/>
        </authorList>
    </citation>
    <scope>NUCLEOTIDE SEQUENCE</scope>
    <source>
        <strain evidence="2">GVMAG-M-3300023184-68</strain>
    </source>
</reference>
<keyword evidence="1" id="KW-0472">Membrane</keyword>
<sequence>MPILGISNNIKISRSFLYIFFICIVLIIMYLFIYSETFANNNKHTVLEVHGNILGIDLLDHPGTFDYVPTD</sequence>
<organism evidence="2">
    <name type="scientific">viral metagenome</name>
    <dbReference type="NCBI Taxonomy" id="1070528"/>
    <lineage>
        <taxon>unclassified sequences</taxon>
        <taxon>metagenomes</taxon>
        <taxon>organismal metagenomes</taxon>
    </lineage>
</organism>
<name>A0A6C0IDD7_9ZZZZ</name>
<feature type="transmembrane region" description="Helical" evidence="1">
    <location>
        <begin position="15"/>
        <end position="34"/>
    </location>
</feature>
<evidence type="ECO:0000256" key="1">
    <source>
        <dbReference type="SAM" id="Phobius"/>
    </source>
</evidence>
<accession>A0A6C0IDD7</accession>
<protein>
    <submittedName>
        <fullName evidence="2">Uncharacterized protein</fullName>
    </submittedName>
</protein>
<dbReference type="AlphaFoldDB" id="A0A6C0IDD7"/>
<keyword evidence="1" id="KW-1133">Transmembrane helix</keyword>
<keyword evidence="1" id="KW-0812">Transmembrane</keyword>
<dbReference type="EMBL" id="MN740154">
    <property type="protein sequence ID" value="QHT90446.1"/>
    <property type="molecule type" value="Genomic_DNA"/>
</dbReference>
<evidence type="ECO:0000313" key="2">
    <source>
        <dbReference type="EMBL" id="QHT90446.1"/>
    </source>
</evidence>
<proteinExistence type="predicted"/>